<name>A0ABQ5N9E8_9CLOT</name>
<feature type="domain" description="Phospholipase C/D" evidence="1">
    <location>
        <begin position="5"/>
        <end position="149"/>
    </location>
</feature>
<dbReference type="Proteomes" id="UP001208567">
    <property type="component" value="Unassembled WGS sequence"/>
</dbReference>
<dbReference type="EMBL" id="BRXR01000001">
    <property type="protein sequence ID" value="GLC31878.1"/>
    <property type="molecule type" value="Genomic_DNA"/>
</dbReference>
<dbReference type="Pfam" id="PF00882">
    <property type="entry name" value="Zn_dep_PLPC"/>
    <property type="match status" value="1"/>
</dbReference>
<sequence>MVPGTHFIISNILYNYIENKLNIKLDLSAFVWGNLRPDFDKKHIRCSHTLEGSLDLINFYADKIIQNNMSITEFSMLLGVICHFTCDYFCIYHSKEYWRKDMIEHFTYEILLHVKLLIFLNRGNLKIRYNYKQEESMEALLKNILKRYNLKEKSLTKDLVYAIKASASVSEFIITSSYIYRKNIKNSLNETNAIPN</sequence>
<evidence type="ECO:0000313" key="3">
    <source>
        <dbReference type="Proteomes" id="UP001208567"/>
    </source>
</evidence>
<reference evidence="2 3" key="1">
    <citation type="journal article" date="2024" name="Int. J. Syst. Evol. Microbiol.">
        <title>Clostridium omnivorum sp. nov., isolated from anoxic soil under the treatment of reductive soil disinfestation.</title>
        <authorList>
            <person name="Ueki A."/>
            <person name="Tonouchi A."/>
            <person name="Kaku N."/>
            <person name="Honma S."/>
            <person name="Ueki K."/>
        </authorList>
    </citation>
    <scope>NUCLEOTIDE SEQUENCE [LARGE SCALE GENOMIC DNA]</scope>
    <source>
        <strain evidence="2 3">E14</strain>
    </source>
</reference>
<comment type="caution">
    <text evidence="2">The sequence shown here is derived from an EMBL/GenBank/DDBJ whole genome shotgun (WGS) entry which is preliminary data.</text>
</comment>
<evidence type="ECO:0000313" key="2">
    <source>
        <dbReference type="EMBL" id="GLC31878.1"/>
    </source>
</evidence>
<dbReference type="InterPro" id="IPR029002">
    <property type="entry name" value="PLPC/GPLD1"/>
</dbReference>
<protein>
    <recommendedName>
        <fullName evidence="1">Phospholipase C/D domain-containing protein</fullName>
    </recommendedName>
</protein>
<keyword evidence="3" id="KW-1185">Reference proteome</keyword>
<gene>
    <name evidence="2" type="ORF">bsdE14_32880</name>
</gene>
<organism evidence="2 3">
    <name type="scientific">Clostridium omnivorum</name>
    <dbReference type="NCBI Taxonomy" id="1604902"/>
    <lineage>
        <taxon>Bacteria</taxon>
        <taxon>Bacillati</taxon>
        <taxon>Bacillota</taxon>
        <taxon>Clostridia</taxon>
        <taxon>Eubacteriales</taxon>
        <taxon>Clostridiaceae</taxon>
        <taxon>Clostridium</taxon>
    </lineage>
</organism>
<accession>A0ABQ5N9E8</accession>
<evidence type="ECO:0000259" key="1">
    <source>
        <dbReference type="Pfam" id="PF00882"/>
    </source>
</evidence>
<proteinExistence type="predicted"/>